<gene>
    <name evidence="2" type="ORF">GFSPODELE1_LOCUS3490</name>
</gene>
<evidence type="ECO:0000256" key="1">
    <source>
        <dbReference type="SAM" id="MobiDB-lite"/>
    </source>
</evidence>
<keyword evidence="3" id="KW-1185">Reference proteome</keyword>
<sequence length="247" mass="27576">MQKQGGLIIDPSTSRDASRLPIQTPAPHLCALRISASFLRCVDVVHTFSPTIKELCISCRALSCATEMRDALQLIVESCPGLNTVSIDILHGLPEQAAWVDWSPLLRCTNIQQFSITFPAPISMADLGSKLSSWPKIRALSLNPRPACRQFGPEVPGPDFLINVAQAAPTLLELHVMLDFHERMDPHDIAVLPTWAPSLRVLDLGYSHGLHDEHTFHDIRQCINILFPGCYYEVQDCSRWVQRLYAT</sequence>
<organism evidence="2 3">
    <name type="scientific">Somion occarium</name>
    <dbReference type="NCBI Taxonomy" id="3059160"/>
    <lineage>
        <taxon>Eukaryota</taxon>
        <taxon>Fungi</taxon>
        <taxon>Dikarya</taxon>
        <taxon>Basidiomycota</taxon>
        <taxon>Agaricomycotina</taxon>
        <taxon>Agaricomycetes</taxon>
        <taxon>Polyporales</taxon>
        <taxon>Cerrenaceae</taxon>
        <taxon>Somion</taxon>
    </lineage>
</organism>
<protein>
    <submittedName>
        <fullName evidence="2">Uncharacterized protein</fullName>
    </submittedName>
</protein>
<accession>A0ABP1D3D5</accession>
<name>A0ABP1D3D5_9APHY</name>
<evidence type="ECO:0000313" key="3">
    <source>
        <dbReference type="Proteomes" id="UP001497453"/>
    </source>
</evidence>
<dbReference type="EMBL" id="OZ037945">
    <property type="protein sequence ID" value="CAL1701229.1"/>
    <property type="molecule type" value="Genomic_DNA"/>
</dbReference>
<evidence type="ECO:0000313" key="2">
    <source>
        <dbReference type="EMBL" id="CAL1701229.1"/>
    </source>
</evidence>
<dbReference type="Gene3D" id="3.80.10.10">
    <property type="entry name" value="Ribonuclease Inhibitor"/>
    <property type="match status" value="1"/>
</dbReference>
<dbReference type="InterPro" id="IPR032675">
    <property type="entry name" value="LRR_dom_sf"/>
</dbReference>
<feature type="region of interest" description="Disordered" evidence="1">
    <location>
        <begin position="1"/>
        <end position="20"/>
    </location>
</feature>
<dbReference type="Proteomes" id="UP001497453">
    <property type="component" value="Chromosome 2"/>
</dbReference>
<reference evidence="3" key="1">
    <citation type="submission" date="2024-04" db="EMBL/GenBank/DDBJ databases">
        <authorList>
            <person name="Shaw F."/>
            <person name="Minotto A."/>
        </authorList>
    </citation>
    <scope>NUCLEOTIDE SEQUENCE [LARGE SCALE GENOMIC DNA]</scope>
</reference>
<proteinExistence type="predicted"/>